<proteinExistence type="predicted"/>
<reference evidence="2" key="1">
    <citation type="submission" date="2022-11" db="UniProtKB">
        <authorList>
            <consortium name="WormBaseParasite"/>
        </authorList>
    </citation>
    <scope>IDENTIFICATION</scope>
</reference>
<evidence type="ECO:0000313" key="2">
    <source>
        <dbReference type="WBParaSite" id="PSAMB.scaffold2779size21331.g19168.t1"/>
    </source>
</evidence>
<dbReference type="WBParaSite" id="PSAMB.scaffold2779size21331.g19168.t1">
    <property type="protein sequence ID" value="PSAMB.scaffold2779size21331.g19168.t1"/>
    <property type="gene ID" value="PSAMB.scaffold2779size21331.g19168"/>
</dbReference>
<keyword evidence="1" id="KW-1185">Reference proteome</keyword>
<accession>A0A914W0L1</accession>
<organism evidence="1 2">
    <name type="scientific">Plectus sambesii</name>
    <dbReference type="NCBI Taxonomy" id="2011161"/>
    <lineage>
        <taxon>Eukaryota</taxon>
        <taxon>Metazoa</taxon>
        <taxon>Ecdysozoa</taxon>
        <taxon>Nematoda</taxon>
        <taxon>Chromadorea</taxon>
        <taxon>Plectida</taxon>
        <taxon>Plectina</taxon>
        <taxon>Plectoidea</taxon>
        <taxon>Plectidae</taxon>
        <taxon>Plectus</taxon>
    </lineage>
</organism>
<sequence>MIFARRSIGHRSAKLRRTNLGRAIFPRVDRPKELLRPALLRARPPPPSLDPPQFRLKGSIRLIAIIEESHLGLYIGIIVHSTNHLLVRSLHATPREILRNADEQSAKQIGPRRRQLLHCRGHNVDTN</sequence>
<evidence type="ECO:0000313" key="1">
    <source>
        <dbReference type="Proteomes" id="UP000887566"/>
    </source>
</evidence>
<dbReference type="Proteomes" id="UP000887566">
    <property type="component" value="Unplaced"/>
</dbReference>
<protein>
    <submittedName>
        <fullName evidence="2">Uncharacterized protein</fullName>
    </submittedName>
</protein>
<name>A0A914W0L1_9BILA</name>
<dbReference type="AlphaFoldDB" id="A0A914W0L1"/>